<dbReference type="RefSeq" id="WP_198884736.1">
    <property type="nucleotide sequence ID" value="NZ_JAEKJA010000043.1"/>
</dbReference>
<dbReference type="AlphaFoldDB" id="A0A934IU26"/>
<proteinExistence type="predicted"/>
<gene>
    <name evidence="1" type="ORF">JCR33_24265</name>
</gene>
<evidence type="ECO:0000313" key="1">
    <source>
        <dbReference type="EMBL" id="MBJ3778836.1"/>
    </source>
</evidence>
<name>A0A934IU26_9HYPH</name>
<organism evidence="1 2">
    <name type="scientific">Acuticoccus mangrovi</name>
    <dbReference type="NCBI Taxonomy" id="2796142"/>
    <lineage>
        <taxon>Bacteria</taxon>
        <taxon>Pseudomonadati</taxon>
        <taxon>Pseudomonadota</taxon>
        <taxon>Alphaproteobacteria</taxon>
        <taxon>Hyphomicrobiales</taxon>
        <taxon>Amorphaceae</taxon>
        <taxon>Acuticoccus</taxon>
    </lineage>
</organism>
<accession>A0A934IU26</accession>
<reference evidence="1" key="1">
    <citation type="submission" date="2020-12" db="EMBL/GenBank/DDBJ databases">
        <title>Bacterial taxonomy.</title>
        <authorList>
            <person name="Pan X."/>
        </authorList>
    </citation>
    <scope>NUCLEOTIDE SEQUENCE</scope>
    <source>
        <strain evidence="1">B2012</strain>
    </source>
</reference>
<comment type="caution">
    <text evidence="1">The sequence shown here is derived from an EMBL/GenBank/DDBJ whole genome shotgun (WGS) entry which is preliminary data.</text>
</comment>
<dbReference type="EMBL" id="JAEKJA010000043">
    <property type="protein sequence ID" value="MBJ3778836.1"/>
    <property type="molecule type" value="Genomic_DNA"/>
</dbReference>
<protein>
    <submittedName>
        <fullName evidence="1">Uncharacterized protein</fullName>
    </submittedName>
</protein>
<keyword evidence="2" id="KW-1185">Reference proteome</keyword>
<evidence type="ECO:0000313" key="2">
    <source>
        <dbReference type="Proteomes" id="UP000609531"/>
    </source>
</evidence>
<sequence length="93" mass="10113">MTDLAKLRASNYALQSLPETIRVPVQPPARAEPIAKPLVDATVDELAFSLTLAEDELNAASDRLYALRRLLRLARESGAIGTDRPADIVTGDR</sequence>
<dbReference type="Proteomes" id="UP000609531">
    <property type="component" value="Unassembled WGS sequence"/>
</dbReference>